<accession>A0ABQ9ER44</accession>
<evidence type="ECO:0000313" key="9">
    <source>
        <dbReference type="EMBL" id="KAJ8306057.1"/>
    </source>
</evidence>
<dbReference type="InterPro" id="IPR000034">
    <property type="entry name" value="Laminin_IV"/>
</dbReference>
<sequence length="607" mass="67982">MNLKNYTNLLICIISHWNFKFQYRRNPDYQYRLSCECVHNTCGDNCERCCPLFNQKPWVSGNEACNCHGHADACVYNATVDAEKRSLNARGEYDGGGDFTTGINCEKCIDGYYRPQGISQTSQSPCRQCRCTVSTGSTGQCIVDDSRVSYGGPDCRQCAFGYYGYPNCIPCPCNAAGSENGQQCDSRRCVCKKNVEGAKCDRCKPGFYNLDKNNPDGCSPCFCFGISDMRGGMDGWTLTTLGSNGFTLFPNMNAEGWLEYNVHPSRNQNLLDPMNDEIIYYWQAPLKYLGSKLSSYGGDLIYTIRYIKDRTAPIQQYYYDVDVIIQGGNITMSSGKNYLREETATNRRVKLLETNWYKMEKNGDRVNLVPVSKREFMEVLFNIDRLMIRASYHILESVSAASTSDVTIPTVEKCACPVGFTGLSCESCQHFTTGVNCDACLPGYYGDPRRGTPNDCRPCACPLISPSNNFAARCRLAPIPGNYDNYECLDCRQGYTGDRCERCDVGYYGNPRVVGGYCRRCNCNGNIDYTVPGSCDSTSGVCLKCLYNTEGERCERCKTACNCDPVGSTSTECDRYSGRCPCKDRFGGRRCDQCQVLNNIYMYLLSY</sequence>
<keyword evidence="3 6" id="KW-1015">Disulfide bond</keyword>
<evidence type="ECO:0000256" key="5">
    <source>
        <dbReference type="ARBA" id="ARBA00023292"/>
    </source>
</evidence>
<dbReference type="Proteomes" id="UP001217089">
    <property type="component" value="Unassembled WGS sequence"/>
</dbReference>
<dbReference type="Gene3D" id="2.10.25.10">
    <property type="entry name" value="Laminin"/>
    <property type="match status" value="4"/>
</dbReference>
<feature type="disulfide bond" evidence="6">
    <location>
        <begin position="563"/>
        <end position="580"/>
    </location>
</feature>
<evidence type="ECO:0000256" key="6">
    <source>
        <dbReference type="PROSITE-ProRule" id="PRU00460"/>
    </source>
</evidence>
<name>A0ABQ9ER44_TEGGR</name>
<feature type="domain" description="Laminin IV type A" evidence="8">
    <location>
        <begin position="231"/>
        <end position="427"/>
    </location>
</feature>
<feature type="disulfide bond" evidence="6">
    <location>
        <begin position="561"/>
        <end position="573"/>
    </location>
</feature>
<organism evidence="9 10">
    <name type="scientific">Tegillarca granosa</name>
    <name type="common">Malaysian cockle</name>
    <name type="synonym">Anadara granosa</name>
    <dbReference type="NCBI Taxonomy" id="220873"/>
    <lineage>
        <taxon>Eukaryota</taxon>
        <taxon>Metazoa</taxon>
        <taxon>Spiralia</taxon>
        <taxon>Lophotrochozoa</taxon>
        <taxon>Mollusca</taxon>
        <taxon>Bivalvia</taxon>
        <taxon>Autobranchia</taxon>
        <taxon>Pteriomorphia</taxon>
        <taxon>Arcoida</taxon>
        <taxon>Arcoidea</taxon>
        <taxon>Arcidae</taxon>
        <taxon>Tegillarca</taxon>
    </lineage>
</organism>
<dbReference type="SMART" id="SM00180">
    <property type="entry name" value="EGF_Lam"/>
    <property type="match status" value="6"/>
</dbReference>
<evidence type="ECO:0000259" key="8">
    <source>
        <dbReference type="PROSITE" id="PS51115"/>
    </source>
</evidence>
<keyword evidence="1" id="KW-0732">Signal</keyword>
<evidence type="ECO:0000256" key="1">
    <source>
        <dbReference type="ARBA" id="ARBA00022729"/>
    </source>
</evidence>
<dbReference type="PANTHER" id="PTHR10574">
    <property type="entry name" value="NETRIN/LAMININ-RELATED"/>
    <property type="match status" value="1"/>
</dbReference>
<dbReference type="PRINTS" id="PR00011">
    <property type="entry name" value="EGFLAMININ"/>
</dbReference>
<dbReference type="Pfam" id="PF00052">
    <property type="entry name" value="Laminin_B"/>
    <property type="match status" value="1"/>
</dbReference>
<dbReference type="Pfam" id="PF24973">
    <property type="entry name" value="EGF_LMN_ATRN"/>
    <property type="match status" value="1"/>
</dbReference>
<evidence type="ECO:0000256" key="2">
    <source>
        <dbReference type="ARBA" id="ARBA00022737"/>
    </source>
</evidence>
<keyword evidence="2" id="KW-0677">Repeat</keyword>
<dbReference type="InterPro" id="IPR002049">
    <property type="entry name" value="LE_dom"/>
</dbReference>
<proteinExistence type="predicted"/>
<dbReference type="PROSITE" id="PS51115">
    <property type="entry name" value="LAMININ_IVA"/>
    <property type="match status" value="1"/>
</dbReference>
<protein>
    <submittedName>
        <fullName evidence="9">Uncharacterized protein</fullName>
    </submittedName>
</protein>
<feature type="disulfide bond" evidence="6">
    <location>
        <begin position="582"/>
        <end position="591"/>
    </location>
</feature>
<dbReference type="InterPro" id="IPR050440">
    <property type="entry name" value="Laminin/Netrin_ECM"/>
</dbReference>
<evidence type="ECO:0000256" key="3">
    <source>
        <dbReference type="ARBA" id="ARBA00023157"/>
    </source>
</evidence>
<dbReference type="CDD" id="cd00055">
    <property type="entry name" value="EGF_Lam"/>
    <property type="match status" value="6"/>
</dbReference>
<feature type="domain" description="Laminin EGF-like" evidence="7">
    <location>
        <begin position="171"/>
        <end position="220"/>
    </location>
</feature>
<keyword evidence="10" id="KW-1185">Reference proteome</keyword>
<evidence type="ECO:0000259" key="7">
    <source>
        <dbReference type="PROSITE" id="PS50027"/>
    </source>
</evidence>
<dbReference type="PROSITE" id="PS01248">
    <property type="entry name" value="EGF_LAM_1"/>
    <property type="match status" value="2"/>
</dbReference>
<keyword evidence="4" id="KW-0325">Glycoprotein</keyword>
<evidence type="ECO:0000313" key="10">
    <source>
        <dbReference type="Proteomes" id="UP001217089"/>
    </source>
</evidence>
<feature type="disulfide bond" evidence="6">
    <location>
        <begin position="191"/>
        <end position="200"/>
    </location>
</feature>
<feature type="domain" description="Laminin EGF-like" evidence="7">
    <location>
        <begin position="414"/>
        <end position="458"/>
    </location>
</feature>
<comment type="caution">
    <text evidence="9">The sequence shown here is derived from an EMBL/GenBank/DDBJ whole genome shotgun (WGS) entry which is preliminary data.</text>
</comment>
<keyword evidence="5 6" id="KW-0424">Laminin EGF-like domain</keyword>
<feature type="disulfide bond" evidence="6">
    <location>
        <begin position="428"/>
        <end position="437"/>
    </location>
</feature>
<dbReference type="SUPFAM" id="SSF57196">
    <property type="entry name" value="EGF/Laminin"/>
    <property type="match status" value="6"/>
</dbReference>
<reference evidence="9 10" key="1">
    <citation type="submission" date="2022-12" db="EMBL/GenBank/DDBJ databases">
        <title>Chromosome-level genome of Tegillarca granosa.</title>
        <authorList>
            <person name="Kim J."/>
        </authorList>
    </citation>
    <scope>NUCLEOTIDE SEQUENCE [LARGE SCALE GENOMIC DNA]</scope>
    <source>
        <strain evidence="9">Teg-2019</strain>
        <tissue evidence="9">Adductor muscle</tissue>
    </source>
</reference>
<gene>
    <name evidence="9" type="ORF">KUTeg_016602</name>
</gene>
<dbReference type="InterPro" id="IPR056863">
    <property type="entry name" value="LMN_ATRN_NET-like_EGF"/>
</dbReference>
<dbReference type="PANTHER" id="PTHR10574:SF436">
    <property type="entry name" value="LAMININ SUBUNIT ALPHA-2"/>
    <property type="match status" value="1"/>
</dbReference>
<dbReference type="PROSITE" id="PS50027">
    <property type="entry name" value="EGF_LAM_2"/>
    <property type="match status" value="3"/>
</dbReference>
<evidence type="ECO:0000256" key="4">
    <source>
        <dbReference type="ARBA" id="ARBA00023180"/>
    </source>
</evidence>
<comment type="caution">
    <text evidence="6">Lacks conserved residue(s) required for the propagation of feature annotation.</text>
</comment>
<dbReference type="SMART" id="SM00281">
    <property type="entry name" value="LamB"/>
    <property type="match status" value="1"/>
</dbReference>
<dbReference type="Pfam" id="PF00053">
    <property type="entry name" value="EGF_laminin"/>
    <property type="match status" value="4"/>
</dbReference>
<dbReference type="Gene3D" id="2.170.300.10">
    <property type="entry name" value="Tie2 ligand-binding domain superfamily"/>
    <property type="match status" value="2"/>
</dbReference>
<dbReference type="EMBL" id="JARBDR010000813">
    <property type="protein sequence ID" value="KAJ8306057.1"/>
    <property type="molecule type" value="Genomic_DNA"/>
</dbReference>
<feature type="domain" description="Laminin EGF-like" evidence="7">
    <location>
        <begin position="561"/>
        <end position="607"/>
    </location>
</feature>